<dbReference type="InterPro" id="IPR036271">
    <property type="entry name" value="Tet_transcr_reg_TetR-rel_C_sf"/>
</dbReference>
<evidence type="ECO:0000256" key="3">
    <source>
        <dbReference type="ARBA" id="ARBA00023163"/>
    </source>
</evidence>
<name>A0A1I2S388_9ACTN</name>
<dbReference type="InterPro" id="IPR001647">
    <property type="entry name" value="HTH_TetR"/>
</dbReference>
<evidence type="ECO:0000313" key="7">
    <source>
        <dbReference type="EMBL" id="SFG47282.1"/>
    </source>
</evidence>
<reference evidence="7 8" key="1">
    <citation type="submission" date="2016-10" db="EMBL/GenBank/DDBJ databases">
        <authorList>
            <person name="de Groot N.N."/>
        </authorList>
    </citation>
    <scope>NUCLEOTIDE SEQUENCE [LARGE SCALE GENOMIC DNA]</scope>
    <source>
        <strain evidence="7 8">OK461</strain>
    </source>
</reference>
<dbReference type="PROSITE" id="PS01081">
    <property type="entry name" value="HTH_TETR_1"/>
    <property type="match status" value="1"/>
</dbReference>
<feature type="domain" description="HTH tetR-type" evidence="6">
    <location>
        <begin position="24"/>
        <end position="83"/>
    </location>
</feature>
<sequence length="198" mass="21460">MEQGLTDSKNDATRRHRPLRADAQRNEDRLLEAAAAAFAHDGFNASVKDIAREAGVGVGTLYRRFPSKELLIEATYRHEVQLLCEAAPELAASLPPACALKTWMERFMDFMAAKHGMADALRVVLTDDGERLQTRANLAEAIDHLLAAGAGQGVTRAQVGAHDVLMALGGISLISDTERRPDLAAKLIDLLLHGILTD</sequence>
<dbReference type="Pfam" id="PF21597">
    <property type="entry name" value="TetR_C_43"/>
    <property type="match status" value="1"/>
</dbReference>
<evidence type="ECO:0000256" key="1">
    <source>
        <dbReference type="ARBA" id="ARBA00023015"/>
    </source>
</evidence>
<gene>
    <name evidence="7" type="ORF">SAMN02787118_12192</name>
</gene>
<keyword evidence="2 4" id="KW-0238">DNA-binding</keyword>
<dbReference type="GO" id="GO:0000976">
    <property type="term" value="F:transcription cis-regulatory region binding"/>
    <property type="evidence" value="ECO:0007669"/>
    <property type="project" value="TreeGrafter"/>
</dbReference>
<evidence type="ECO:0000313" key="8">
    <source>
        <dbReference type="Proteomes" id="UP000181942"/>
    </source>
</evidence>
<evidence type="ECO:0000256" key="4">
    <source>
        <dbReference type="PROSITE-ProRule" id="PRU00335"/>
    </source>
</evidence>
<dbReference type="SUPFAM" id="SSF46689">
    <property type="entry name" value="Homeodomain-like"/>
    <property type="match status" value="1"/>
</dbReference>
<protein>
    <submittedName>
        <fullName evidence="7">Transcriptional regulator, TetR family</fullName>
    </submittedName>
</protein>
<feature type="region of interest" description="Disordered" evidence="5">
    <location>
        <begin position="1"/>
        <end position="25"/>
    </location>
</feature>
<dbReference type="Pfam" id="PF00440">
    <property type="entry name" value="TetR_N"/>
    <property type="match status" value="1"/>
</dbReference>
<evidence type="ECO:0000259" key="6">
    <source>
        <dbReference type="PROSITE" id="PS50977"/>
    </source>
</evidence>
<dbReference type="InterPro" id="IPR009057">
    <property type="entry name" value="Homeodomain-like_sf"/>
</dbReference>
<dbReference type="InterPro" id="IPR049445">
    <property type="entry name" value="TetR_SbtR-like_C"/>
</dbReference>
<dbReference type="PANTHER" id="PTHR30055:SF234">
    <property type="entry name" value="HTH-TYPE TRANSCRIPTIONAL REGULATOR BETI"/>
    <property type="match status" value="1"/>
</dbReference>
<feature type="DNA-binding region" description="H-T-H motif" evidence="4">
    <location>
        <begin position="46"/>
        <end position="65"/>
    </location>
</feature>
<dbReference type="Proteomes" id="UP000181942">
    <property type="component" value="Unassembled WGS sequence"/>
</dbReference>
<proteinExistence type="predicted"/>
<dbReference type="OrthoDB" id="9795011at2"/>
<dbReference type="InterPro" id="IPR023772">
    <property type="entry name" value="DNA-bd_HTH_TetR-type_CS"/>
</dbReference>
<organism evidence="7 8">
    <name type="scientific">Streptomyces mirabilis</name>
    <dbReference type="NCBI Taxonomy" id="68239"/>
    <lineage>
        <taxon>Bacteria</taxon>
        <taxon>Bacillati</taxon>
        <taxon>Actinomycetota</taxon>
        <taxon>Actinomycetes</taxon>
        <taxon>Kitasatosporales</taxon>
        <taxon>Streptomycetaceae</taxon>
        <taxon>Streptomyces</taxon>
    </lineage>
</organism>
<dbReference type="SUPFAM" id="SSF48498">
    <property type="entry name" value="Tetracyclin repressor-like, C-terminal domain"/>
    <property type="match status" value="1"/>
</dbReference>
<dbReference type="Gene3D" id="1.10.357.10">
    <property type="entry name" value="Tetracycline Repressor, domain 2"/>
    <property type="match status" value="1"/>
</dbReference>
<keyword evidence="1" id="KW-0805">Transcription regulation</keyword>
<dbReference type="InterPro" id="IPR050109">
    <property type="entry name" value="HTH-type_TetR-like_transc_reg"/>
</dbReference>
<dbReference type="AlphaFoldDB" id="A0A1I2S388"/>
<evidence type="ECO:0000256" key="5">
    <source>
        <dbReference type="SAM" id="MobiDB-lite"/>
    </source>
</evidence>
<dbReference type="PROSITE" id="PS50977">
    <property type="entry name" value="HTH_TETR_2"/>
    <property type="match status" value="1"/>
</dbReference>
<feature type="compositionally biased region" description="Basic and acidic residues" evidence="5">
    <location>
        <begin position="8"/>
        <end position="25"/>
    </location>
</feature>
<accession>A0A1I2S388</accession>
<keyword evidence="3" id="KW-0804">Transcription</keyword>
<dbReference type="PANTHER" id="PTHR30055">
    <property type="entry name" value="HTH-TYPE TRANSCRIPTIONAL REGULATOR RUTR"/>
    <property type="match status" value="1"/>
</dbReference>
<evidence type="ECO:0000256" key="2">
    <source>
        <dbReference type="ARBA" id="ARBA00023125"/>
    </source>
</evidence>
<dbReference type="EMBL" id="FONR01000021">
    <property type="protein sequence ID" value="SFG47282.1"/>
    <property type="molecule type" value="Genomic_DNA"/>
</dbReference>
<dbReference type="PRINTS" id="PR00455">
    <property type="entry name" value="HTHTETR"/>
</dbReference>
<dbReference type="GO" id="GO:0003700">
    <property type="term" value="F:DNA-binding transcription factor activity"/>
    <property type="evidence" value="ECO:0007669"/>
    <property type="project" value="TreeGrafter"/>
</dbReference>